<organism evidence="10 11">
    <name type="scientific">Scleropages formosus</name>
    <name type="common">Asian bonytongue</name>
    <name type="synonym">Osteoglossum formosum</name>
    <dbReference type="NCBI Taxonomy" id="113540"/>
    <lineage>
        <taxon>Eukaryota</taxon>
        <taxon>Metazoa</taxon>
        <taxon>Chordata</taxon>
        <taxon>Craniata</taxon>
        <taxon>Vertebrata</taxon>
        <taxon>Euteleostomi</taxon>
        <taxon>Actinopterygii</taxon>
        <taxon>Neopterygii</taxon>
        <taxon>Teleostei</taxon>
        <taxon>Osteoglossocephala</taxon>
        <taxon>Osteoglossomorpha</taxon>
        <taxon>Osteoglossiformes</taxon>
        <taxon>Osteoglossidae</taxon>
        <taxon>Scleropages</taxon>
    </lineage>
</organism>
<evidence type="ECO:0000256" key="3">
    <source>
        <dbReference type="ARBA" id="ARBA00022737"/>
    </source>
</evidence>
<reference evidence="10" key="2">
    <citation type="submission" date="2025-08" db="UniProtKB">
        <authorList>
            <consortium name="Ensembl"/>
        </authorList>
    </citation>
    <scope>IDENTIFICATION</scope>
</reference>
<keyword evidence="8" id="KW-0732">Signal</keyword>
<dbReference type="GeneTree" id="ENSGT00990000208747"/>
<dbReference type="PROSITE" id="PS50157">
    <property type="entry name" value="ZINC_FINGER_C2H2_2"/>
    <property type="match status" value="2"/>
</dbReference>
<keyword evidence="3" id="KW-0677">Repeat</keyword>
<evidence type="ECO:0000259" key="9">
    <source>
        <dbReference type="PROSITE" id="PS50157"/>
    </source>
</evidence>
<keyword evidence="6" id="KW-0539">Nucleus</keyword>
<evidence type="ECO:0000256" key="4">
    <source>
        <dbReference type="ARBA" id="ARBA00022771"/>
    </source>
</evidence>
<feature type="chain" id="PRO_5034722354" description="C2H2-type domain-containing protein" evidence="8">
    <location>
        <begin position="25"/>
        <end position="266"/>
    </location>
</feature>
<dbReference type="SUPFAM" id="SSF57667">
    <property type="entry name" value="beta-beta-alpha zinc fingers"/>
    <property type="match status" value="1"/>
</dbReference>
<evidence type="ECO:0000313" key="10">
    <source>
        <dbReference type="Ensembl" id="ENSSFOP00015061037.1"/>
    </source>
</evidence>
<dbReference type="InterPro" id="IPR036236">
    <property type="entry name" value="Znf_C2H2_sf"/>
</dbReference>
<name>A0A8C9VK93_SCLFO</name>
<dbReference type="OrthoDB" id="654211at2759"/>
<evidence type="ECO:0000256" key="5">
    <source>
        <dbReference type="ARBA" id="ARBA00022833"/>
    </source>
</evidence>
<dbReference type="Ensembl" id="ENSSFOT00015066213.1">
    <property type="protein sequence ID" value="ENSSFOP00015061037.1"/>
    <property type="gene ID" value="ENSSFOG00015031900.1"/>
</dbReference>
<dbReference type="PANTHER" id="PTHR16515:SF49">
    <property type="entry name" value="GASTRULA ZINC FINGER PROTEIN XLCGF49.1-LIKE-RELATED"/>
    <property type="match status" value="1"/>
</dbReference>
<reference evidence="10" key="3">
    <citation type="submission" date="2025-09" db="UniProtKB">
        <authorList>
            <consortium name="Ensembl"/>
        </authorList>
    </citation>
    <scope>IDENTIFICATION</scope>
</reference>
<evidence type="ECO:0000256" key="2">
    <source>
        <dbReference type="ARBA" id="ARBA00022723"/>
    </source>
</evidence>
<feature type="signal peptide" evidence="8">
    <location>
        <begin position="1"/>
        <end position="24"/>
    </location>
</feature>
<feature type="domain" description="C2H2-type" evidence="9">
    <location>
        <begin position="196"/>
        <end position="223"/>
    </location>
</feature>
<evidence type="ECO:0000313" key="11">
    <source>
        <dbReference type="Proteomes" id="UP000694397"/>
    </source>
</evidence>
<proteinExistence type="predicted"/>
<keyword evidence="2" id="KW-0479">Metal-binding</keyword>
<dbReference type="Proteomes" id="UP000694397">
    <property type="component" value="Chromosome 1"/>
</dbReference>
<dbReference type="SMART" id="SM00355">
    <property type="entry name" value="ZnF_C2H2"/>
    <property type="match status" value="2"/>
</dbReference>
<dbReference type="InterPro" id="IPR050331">
    <property type="entry name" value="Zinc_finger"/>
</dbReference>
<comment type="subcellular location">
    <subcellularLocation>
        <location evidence="1">Nucleus</location>
    </subcellularLocation>
</comment>
<dbReference type="InterPro" id="IPR013087">
    <property type="entry name" value="Znf_C2H2_type"/>
</dbReference>
<keyword evidence="4 7" id="KW-0863">Zinc-finger</keyword>
<reference evidence="10 11" key="1">
    <citation type="submission" date="2019-04" db="EMBL/GenBank/DDBJ databases">
        <authorList>
            <consortium name="Wellcome Sanger Institute Data Sharing"/>
        </authorList>
    </citation>
    <scope>NUCLEOTIDE SEQUENCE [LARGE SCALE GENOMIC DNA]</scope>
</reference>
<dbReference type="PANTHER" id="PTHR16515">
    <property type="entry name" value="PR DOMAIN ZINC FINGER PROTEIN"/>
    <property type="match status" value="1"/>
</dbReference>
<dbReference type="GO" id="GO:0005634">
    <property type="term" value="C:nucleus"/>
    <property type="evidence" value="ECO:0007669"/>
    <property type="project" value="UniProtKB-SubCell"/>
</dbReference>
<dbReference type="GO" id="GO:0008270">
    <property type="term" value="F:zinc ion binding"/>
    <property type="evidence" value="ECO:0007669"/>
    <property type="project" value="UniProtKB-KW"/>
</dbReference>
<keyword evidence="5" id="KW-0862">Zinc</keyword>
<dbReference type="PROSITE" id="PS00028">
    <property type="entry name" value="ZINC_FINGER_C2H2_1"/>
    <property type="match status" value="2"/>
</dbReference>
<dbReference type="GO" id="GO:0010468">
    <property type="term" value="P:regulation of gene expression"/>
    <property type="evidence" value="ECO:0007669"/>
    <property type="project" value="TreeGrafter"/>
</dbReference>
<accession>A0A8C9VK93</accession>
<evidence type="ECO:0000256" key="8">
    <source>
        <dbReference type="SAM" id="SignalP"/>
    </source>
</evidence>
<protein>
    <recommendedName>
        <fullName evidence="9">C2H2-type domain-containing protein</fullName>
    </recommendedName>
</protein>
<dbReference type="AlphaFoldDB" id="A0A8C9VK93"/>
<evidence type="ECO:0000256" key="1">
    <source>
        <dbReference type="ARBA" id="ARBA00004123"/>
    </source>
</evidence>
<dbReference type="Gene3D" id="3.30.160.60">
    <property type="entry name" value="Classic Zinc Finger"/>
    <property type="match status" value="1"/>
</dbReference>
<keyword evidence="11" id="KW-1185">Reference proteome</keyword>
<evidence type="ECO:0000256" key="7">
    <source>
        <dbReference type="PROSITE-ProRule" id="PRU00042"/>
    </source>
</evidence>
<dbReference type="Pfam" id="PF00096">
    <property type="entry name" value="zf-C2H2"/>
    <property type="match status" value="1"/>
</dbReference>
<sequence length="266" mass="29434">MLVVIPPPLLIVILWLFIHCSSRGGDTWTEEKVDIERRQRGSPSGAEHPSVSLHSLPCESHCFGDTVTSYSEDSAALMDMCVKSEPEDHVDVQVNGLISIPCSLSMQYKSETGIVKVEQHSQLESPSSPEFTVNDSAHDLLHNNSVKMGSSLIRVGHDVQAIGALEQSVGSSTSGLPNKASKWKCNDGFILSAQKLQCLQCRKVFKSQSHLEKHLKIHSGGKYYCMQCESSFSPTCQLKHHQLIHSCLKQTTCTQYENYFSQIGTL</sequence>
<feature type="domain" description="C2H2-type" evidence="9">
    <location>
        <begin position="223"/>
        <end position="250"/>
    </location>
</feature>
<evidence type="ECO:0000256" key="6">
    <source>
        <dbReference type="ARBA" id="ARBA00023242"/>
    </source>
</evidence>